<comment type="caution">
    <text evidence="1">The sequence shown here is derived from an EMBL/GenBank/DDBJ whole genome shotgun (WGS) entry which is preliminary data.</text>
</comment>
<name>X1S1B8_9ZZZZ</name>
<protein>
    <submittedName>
        <fullName evidence="1">Uncharacterized protein</fullName>
    </submittedName>
</protein>
<evidence type="ECO:0000313" key="1">
    <source>
        <dbReference type="EMBL" id="GAI61564.1"/>
    </source>
</evidence>
<reference evidence="1" key="1">
    <citation type="journal article" date="2014" name="Front. Microbiol.">
        <title>High frequency of phylogenetically diverse reductive dehalogenase-homologous genes in deep subseafloor sedimentary metagenomes.</title>
        <authorList>
            <person name="Kawai M."/>
            <person name="Futagami T."/>
            <person name="Toyoda A."/>
            <person name="Takaki Y."/>
            <person name="Nishi S."/>
            <person name="Hori S."/>
            <person name="Arai W."/>
            <person name="Tsubouchi T."/>
            <person name="Morono Y."/>
            <person name="Uchiyama I."/>
            <person name="Ito T."/>
            <person name="Fujiyama A."/>
            <person name="Inagaki F."/>
            <person name="Takami H."/>
        </authorList>
    </citation>
    <scope>NUCLEOTIDE SEQUENCE</scope>
    <source>
        <strain evidence="1">Expedition CK06-06</strain>
    </source>
</reference>
<sequence length="55" mass="6129">MSVSVTVSKVNFRGFRELLRGLDGRVDKFNLGELLEIGAGVGLEPITAEERFELY</sequence>
<proteinExistence type="predicted"/>
<accession>X1S1B8</accession>
<dbReference type="AlphaFoldDB" id="X1S1B8"/>
<dbReference type="EMBL" id="BARV01044586">
    <property type="protein sequence ID" value="GAI61564.1"/>
    <property type="molecule type" value="Genomic_DNA"/>
</dbReference>
<feature type="non-terminal residue" evidence="1">
    <location>
        <position position="55"/>
    </location>
</feature>
<gene>
    <name evidence="1" type="ORF">S06H3_65885</name>
</gene>
<organism evidence="1">
    <name type="scientific">marine sediment metagenome</name>
    <dbReference type="NCBI Taxonomy" id="412755"/>
    <lineage>
        <taxon>unclassified sequences</taxon>
        <taxon>metagenomes</taxon>
        <taxon>ecological metagenomes</taxon>
    </lineage>
</organism>